<accession>A0A7W4VY78</accession>
<feature type="transmembrane region" description="Helical" evidence="2">
    <location>
        <begin position="46"/>
        <end position="66"/>
    </location>
</feature>
<evidence type="ECO:0000259" key="3">
    <source>
        <dbReference type="SMART" id="SM00858"/>
    </source>
</evidence>
<feature type="region of interest" description="Disordered" evidence="1">
    <location>
        <begin position="1"/>
        <end position="38"/>
    </location>
</feature>
<reference evidence="4 5" key="1">
    <citation type="submission" date="2020-08" db="EMBL/GenBank/DDBJ databases">
        <title>Sequencing the genomes of 1000 actinobacteria strains.</title>
        <authorList>
            <person name="Klenk H.-P."/>
        </authorList>
    </citation>
    <scope>NUCLEOTIDE SEQUENCE [LARGE SCALE GENOMIC DNA]</scope>
    <source>
        <strain evidence="4 5">DSM 105498</strain>
    </source>
</reference>
<proteinExistence type="predicted"/>
<protein>
    <recommendedName>
        <fullName evidence="3">SAF domain-containing protein</fullName>
    </recommendedName>
</protein>
<organism evidence="4 5">
    <name type="scientific">Nocardioides soli</name>
    <dbReference type="NCBI Taxonomy" id="1036020"/>
    <lineage>
        <taxon>Bacteria</taxon>
        <taxon>Bacillati</taxon>
        <taxon>Actinomycetota</taxon>
        <taxon>Actinomycetes</taxon>
        <taxon>Propionibacteriales</taxon>
        <taxon>Nocardioidaceae</taxon>
        <taxon>Nocardioides</taxon>
    </lineage>
</organism>
<dbReference type="Pfam" id="PF08666">
    <property type="entry name" value="SAF"/>
    <property type="match status" value="1"/>
</dbReference>
<dbReference type="SMART" id="SM00858">
    <property type="entry name" value="SAF"/>
    <property type="match status" value="1"/>
</dbReference>
<dbReference type="Gene3D" id="3.90.1210.10">
    <property type="entry name" value="Antifreeze-like/N-acetylneuraminic acid synthase C-terminal domain"/>
    <property type="match status" value="1"/>
</dbReference>
<keyword evidence="2" id="KW-0812">Transmembrane</keyword>
<name>A0A7W4VY78_9ACTN</name>
<comment type="caution">
    <text evidence="4">The sequence shown here is derived from an EMBL/GenBank/DDBJ whole genome shotgun (WGS) entry which is preliminary data.</text>
</comment>
<keyword evidence="5" id="KW-1185">Reference proteome</keyword>
<feature type="domain" description="SAF" evidence="3">
    <location>
        <begin position="73"/>
        <end position="136"/>
    </location>
</feature>
<feature type="compositionally biased region" description="Polar residues" evidence="1">
    <location>
        <begin position="9"/>
        <end position="20"/>
    </location>
</feature>
<evidence type="ECO:0000256" key="2">
    <source>
        <dbReference type="SAM" id="Phobius"/>
    </source>
</evidence>
<dbReference type="InterPro" id="IPR013974">
    <property type="entry name" value="SAF"/>
</dbReference>
<evidence type="ECO:0000313" key="4">
    <source>
        <dbReference type="EMBL" id="MBB3043959.1"/>
    </source>
</evidence>
<evidence type="ECO:0000313" key="5">
    <source>
        <dbReference type="Proteomes" id="UP000589626"/>
    </source>
</evidence>
<keyword evidence="2" id="KW-1133">Transmembrane helix</keyword>
<gene>
    <name evidence="4" type="ORF">FHU40_003777</name>
</gene>
<dbReference type="AlphaFoldDB" id="A0A7W4VY78"/>
<dbReference type="Proteomes" id="UP000589626">
    <property type="component" value="Unassembled WGS sequence"/>
</dbReference>
<evidence type="ECO:0000256" key="1">
    <source>
        <dbReference type="SAM" id="MobiDB-lite"/>
    </source>
</evidence>
<keyword evidence="2" id="KW-0472">Membrane</keyword>
<sequence>MIETREDSGSMSLNTAQSASGEAPSASRPAPNLNNSPRLKRRRRPWVFALCAALVAAGALGTAFAFTSVNDTQEVLIVSRDIKRGATIEAGDLSVVRVSIDPALTPVAGSQKGELEGSRAAVDLWAGTLLTEQAVTDSLVPGDGESLVGISLTPAQMPSEPLYSGDSVRIVTTPGDQGEITNEDPVTVEAVVVGVSRVQETGETVVDVSVPEGDAADLAARAATGRVALVLDARER</sequence>
<dbReference type="EMBL" id="JACHWR010000002">
    <property type="protein sequence ID" value="MBB3043959.1"/>
    <property type="molecule type" value="Genomic_DNA"/>
</dbReference>
<dbReference type="CDD" id="cd11614">
    <property type="entry name" value="SAF_CpaB_FlgA_like"/>
    <property type="match status" value="1"/>
</dbReference>